<gene>
    <name evidence="2" type="ORF">Tco_1016745</name>
</gene>
<comment type="caution">
    <text evidence="2">The sequence shown here is derived from an EMBL/GenBank/DDBJ whole genome shotgun (WGS) entry which is preliminary data.</text>
</comment>
<dbReference type="EMBL" id="BQNB010017618">
    <property type="protein sequence ID" value="GJT65265.1"/>
    <property type="molecule type" value="Genomic_DNA"/>
</dbReference>
<reference evidence="2" key="2">
    <citation type="submission" date="2022-01" db="EMBL/GenBank/DDBJ databases">
        <authorList>
            <person name="Yamashiro T."/>
            <person name="Shiraishi A."/>
            <person name="Satake H."/>
            <person name="Nakayama K."/>
        </authorList>
    </citation>
    <scope>NUCLEOTIDE SEQUENCE</scope>
</reference>
<name>A0ABQ5FQR4_9ASTR</name>
<protein>
    <submittedName>
        <fullName evidence="2">Uncharacterized protein</fullName>
    </submittedName>
</protein>
<keyword evidence="3" id="KW-1185">Reference proteome</keyword>
<accession>A0ABQ5FQR4</accession>
<proteinExistence type="predicted"/>
<evidence type="ECO:0000256" key="1">
    <source>
        <dbReference type="SAM" id="MobiDB-lite"/>
    </source>
</evidence>
<feature type="region of interest" description="Disordered" evidence="1">
    <location>
        <begin position="262"/>
        <end position="285"/>
    </location>
</feature>
<reference evidence="2" key="1">
    <citation type="journal article" date="2022" name="Int. J. Mol. Sci.">
        <title>Draft Genome of Tanacetum Coccineum: Genomic Comparison of Closely Related Tanacetum-Family Plants.</title>
        <authorList>
            <person name="Yamashiro T."/>
            <person name="Shiraishi A."/>
            <person name="Nakayama K."/>
            <person name="Satake H."/>
        </authorList>
    </citation>
    <scope>NUCLEOTIDE SEQUENCE</scope>
</reference>
<evidence type="ECO:0000313" key="2">
    <source>
        <dbReference type="EMBL" id="GJT65265.1"/>
    </source>
</evidence>
<dbReference type="Proteomes" id="UP001151760">
    <property type="component" value="Unassembled WGS sequence"/>
</dbReference>
<sequence length="366" mass="41914">MDAKFIIKIQTCTLTRSDLSQFVVDYDIPQDVMVILPKRHQAIFDVPNGFVGLYTHLFTQSNLRNQFLNIRRRAHCRGPYGLLEFGSAGNWLTLSNRGEADVRKAILKPFTHIQGWKGNLFYIDDKMVHAEYPKLLLDDNKFDKKSFKDVIPYHVQENPFSREPVIYYRGKEMTFRNFMIDGIDGEFSFVPKEPVGNEGTSSRSFLINIETPATYVEPLNSANPSQYVKNIADSEDSPSDKDDVVLIDSSVADILKNQKVSVSPKVPGKRKQAASTPSSRDTSTQKSMVYSYRSCLYHVLIYCRHTKLVNCAEFPEAKELKDSADCHWVVSHVTPPWRLHLKELSLENLCDIHEKAYIRHVVLDMS</sequence>
<organism evidence="2 3">
    <name type="scientific">Tanacetum coccineum</name>
    <dbReference type="NCBI Taxonomy" id="301880"/>
    <lineage>
        <taxon>Eukaryota</taxon>
        <taxon>Viridiplantae</taxon>
        <taxon>Streptophyta</taxon>
        <taxon>Embryophyta</taxon>
        <taxon>Tracheophyta</taxon>
        <taxon>Spermatophyta</taxon>
        <taxon>Magnoliopsida</taxon>
        <taxon>eudicotyledons</taxon>
        <taxon>Gunneridae</taxon>
        <taxon>Pentapetalae</taxon>
        <taxon>asterids</taxon>
        <taxon>campanulids</taxon>
        <taxon>Asterales</taxon>
        <taxon>Asteraceae</taxon>
        <taxon>Asteroideae</taxon>
        <taxon>Anthemideae</taxon>
        <taxon>Anthemidinae</taxon>
        <taxon>Tanacetum</taxon>
    </lineage>
</organism>
<evidence type="ECO:0000313" key="3">
    <source>
        <dbReference type="Proteomes" id="UP001151760"/>
    </source>
</evidence>
<feature type="compositionally biased region" description="Polar residues" evidence="1">
    <location>
        <begin position="273"/>
        <end position="285"/>
    </location>
</feature>